<dbReference type="RefSeq" id="XP_060366167.1">
    <property type="nucleotide sequence ID" value="XM_060508013.1"/>
</dbReference>
<dbReference type="GeneID" id="85391912"/>
<name>A0AAD8UNP5_GLOAC</name>
<evidence type="ECO:0000256" key="1">
    <source>
        <dbReference type="SAM" id="MobiDB-lite"/>
    </source>
</evidence>
<feature type="compositionally biased region" description="Low complexity" evidence="1">
    <location>
        <begin position="177"/>
        <end position="193"/>
    </location>
</feature>
<feature type="region of interest" description="Disordered" evidence="1">
    <location>
        <begin position="164"/>
        <end position="193"/>
    </location>
</feature>
<evidence type="ECO:0000313" key="2">
    <source>
        <dbReference type="EMBL" id="KAK1726112.1"/>
    </source>
</evidence>
<sequence length="230" mass="23278">MRDTINFIARVAQLSFYVVSAGRTTPSSTSAYDVVARVPATTSQILQAPTEIVQRQATTAETCGYIDDEPLTCKNGGSCVHSIQGLTAFVGCCSDQQDCVVRTGCQEVAATGISTATTEASILTCYGSEPYCATLSWTADGAVAFLCATTSATLLVNNTLSSTTASSDGNYTSLTPTTSQSATSSIGSIPSSTSGGSGSANMLGELSIGQRVGVGIGSATVGLVFIGGIT</sequence>
<accession>A0AAD8UNP5</accession>
<gene>
    <name evidence="2" type="ORF">BDZ83DRAFT_617187</name>
</gene>
<reference evidence="2" key="1">
    <citation type="submission" date="2021-12" db="EMBL/GenBank/DDBJ databases">
        <title>Comparative genomics, transcriptomics and evolutionary studies reveal genomic signatures of adaptation to plant cell wall in hemibiotrophic fungi.</title>
        <authorList>
            <consortium name="DOE Joint Genome Institute"/>
            <person name="Baroncelli R."/>
            <person name="Diaz J.F."/>
            <person name="Benocci T."/>
            <person name="Peng M."/>
            <person name="Battaglia E."/>
            <person name="Haridas S."/>
            <person name="Andreopoulos W."/>
            <person name="Labutti K."/>
            <person name="Pangilinan J."/>
            <person name="Floch G.L."/>
            <person name="Makela M.R."/>
            <person name="Henrissat B."/>
            <person name="Grigoriev I.V."/>
            <person name="Crouch J.A."/>
            <person name="De Vries R.P."/>
            <person name="Sukno S.A."/>
            <person name="Thon M.R."/>
        </authorList>
    </citation>
    <scope>NUCLEOTIDE SEQUENCE</scope>
    <source>
        <strain evidence="2">CBS 112980</strain>
    </source>
</reference>
<evidence type="ECO:0000313" key="3">
    <source>
        <dbReference type="Proteomes" id="UP001244207"/>
    </source>
</evidence>
<comment type="caution">
    <text evidence="2">The sequence shown here is derived from an EMBL/GenBank/DDBJ whole genome shotgun (WGS) entry which is preliminary data.</text>
</comment>
<protein>
    <submittedName>
        <fullName evidence="2">Uncharacterized protein</fullName>
    </submittedName>
</protein>
<dbReference type="Proteomes" id="UP001244207">
    <property type="component" value="Unassembled WGS sequence"/>
</dbReference>
<dbReference type="AlphaFoldDB" id="A0AAD8UNP5"/>
<organism evidence="2 3">
    <name type="scientific">Glomerella acutata</name>
    <name type="common">Colletotrichum acutatum</name>
    <dbReference type="NCBI Taxonomy" id="27357"/>
    <lineage>
        <taxon>Eukaryota</taxon>
        <taxon>Fungi</taxon>
        <taxon>Dikarya</taxon>
        <taxon>Ascomycota</taxon>
        <taxon>Pezizomycotina</taxon>
        <taxon>Sordariomycetes</taxon>
        <taxon>Hypocreomycetidae</taxon>
        <taxon>Glomerellales</taxon>
        <taxon>Glomerellaceae</taxon>
        <taxon>Colletotrichum</taxon>
        <taxon>Colletotrichum acutatum species complex</taxon>
    </lineage>
</organism>
<dbReference type="EMBL" id="JAHMHS010000035">
    <property type="protein sequence ID" value="KAK1726112.1"/>
    <property type="molecule type" value="Genomic_DNA"/>
</dbReference>
<proteinExistence type="predicted"/>
<keyword evidence="3" id="KW-1185">Reference proteome</keyword>